<name>A0A0A8YL50_ARUDO</name>
<dbReference type="AlphaFoldDB" id="A0A0A8YL50"/>
<organism evidence="1">
    <name type="scientific">Arundo donax</name>
    <name type="common">Giant reed</name>
    <name type="synonym">Donax arundinaceus</name>
    <dbReference type="NCBI Taxonomy" id="35708"/>
    <lineage>
        <taxon>Eukaryota</taxon>
        <taxon>Viridiplantae</taxon>
        <taxon>Streptophyta</taxon>
        <taxon>Embryophyta</taxon>
        <taxon>Tracheophyta</taxon>
        <taxon>Spermatophyta</taxon>
        <taxon>Magnoliopsida</taxon>
        <taxon>Liliopsida</taxon>
        <taxon>Poales</taxon>
        <taxon>Poaceae</taxon>
        <taxon>PACMAD clade</taxon>
        <taxon>Arundinoideae</taxon>
        <taxon>Arundineae</taxon>
        <taxon>Arundo</taxon>
    </lineage>
</organism>
<accession>A0A0A8YL50</accession>
<reference evidence="1" key="1">
    <citation type="submission" date="2014-09" db="EMBL/GenBank/DDBJ databases">
        <authorList>
            <person name="Magalhaes I.L.F."/>
            <person name="Oliveira U."/>
            <person name="Santos F.R."/>
            <person name="Vidigal T.H.D.A."/>
            <person name="Brescovit A.D."/>
            <person name="Santos A.J."/>
        </authorList>
    </citation>
    <scope>NUCLEOTIDE SEQUENCE</scope>
    <source>
        <tissue evidence="1">Shoot tissue taken approximately 20 cm above the soil surface</tissue>
    </source>
</reference>
<protein>
    <submittedName>
        <fullName evidence="1">Uncharacterized protein</fullName>
    </submittedName>
</protein>
<evidence type="ECO:0000313" key="1">
    <source>
        <dbReference type="EMBL" id="JAD26233.1"/>
    </source>
</evidence>
<sequence length="21" mass="2457">MIFFKKKTNSGSCYLTTKFVL</sequence>
<reference evidence="1" key="2">
    <citation type="journal article" date="2015" name="Data Brief">
        <title>Shoot transcriptome of the giant reed, Arundo donax.</title>
        <authorList>
            <person name="Barrero R.A."/>
            <person name="Guerrero F.D."/>
            <person name="Moolhuijzen P."/>
            <person name="Goolsby J.A."/>
            <person name="Tidwell J."/>
            <person name="Bellgard S.E."/>
            <person name="Bellgard M.I."/>
        </authorList>
    </citation>
    <scope>NUCLEOTIDE SEQUENCE</scope>
    <source>
        <tissue evidence="1">Shoot tissue taken approximately 20 cm above the soil surface</tissue>
    </source>
</reference>
<proteinExistence type="predicted"/>
<dbReference type="EMBL" id="GBRH01271662">
    <property type="protein sequence ID" value="JAD26233.1"/>
    <property type="molecule type" value="Transcribed_RNA"/>
</dbReference>